<dbReference type="PANTHER" id="PTHR10806">
    <property type="entry name" value="SIGNAL PEPTIDASE COMPLEX CATALYTIC SUBUNIT SEC11"/>
    <property type="match status" value="1"/>
</dbReference>
<gene>
    <name evidence="16" type="primary">LOC108859151</name>
</gene>
<dbReference type="GO" id="GO:0009003">
    <property type="term" value="F:signal peptidase activity"/>
    <property type="evidence" value="ECO:0007669"/>
    <property type="project" value="UniProtKB-EC"/>
</dbReference>
<dbReference type="Gene3D" id="2.10.109.10">
    <property type="entry name" value="Umud Fragment, subunit A"/>
    <property type="match status" value="1"/>
</dbReference>
<dbReference type="InterPro" id="IPR036286">
    <property type="entry name" value="LexA/Signal_pep-like_sf"/>
</dbReference>
<sequence length="242" mass="27084">MSFVNRFSDSGKTPWSNQLNRAFITRPSLTLRVLSSPPPLLRLKQGWCLLSELSRRESESQKMGLVGETIDSIKSIQIRQHLTQAISLGMIVTSALIIWKALMCVTGSESPVVVVLSGSMEPGFKRGDILFLHMSKDPIRAGEIVVFNVDGRDIPIVHRVIKVHERENTGEVDVLTKGDNNYGDDRLLYAEGQQWLHRHHIMGRAVGFLPYVGWVTIIMTEKPIIKYILIGALGLLVITSKD</sequence>
<comment type="catalytic activity">
    <reaction evidence="1">
        <text>Cleavage of hydrophobic, N-terminal signal or leader sequences from secreted and periplasmic proteins.</text>
        <dbReference type="EC" id="3.4.21.89"/>
    </reaction>
</comment>
<keyword evidence="7" id="KW-0645">Protease</keyword>
<keyword evidence="9" id="KW-0378">Hydrolase</keyword>
<evidence type="ECO:0000313" key="15">
    <source>
        <dbReference type="Proteomes" id="UP000504610"/>
    </source>
</evidence>
<evidence type="ECO:0000256" key="11">
    <source>
        <dbReference type="ARBA" id="ARBA00022989"/>
    </source>
</evidence>
<evidence type="ECO:0000256" key="12">
    <source>
        <dbReference type="ARBA" id="ARBA00023136"/>
    </source>
</evidence>
<organism evidence="15 16">
    <name type="scientific">Raphanus sativus</name>
    <name type="common">Radish</name>
    <name type="synonym">Raphanus raphanistrum var. sativus</name>
    <dbReference type="NCBI Taxonomy" id="3726"/>
    <lineage>
        <taxon>Eukaryota</taxon>
        <taxon>Viridiplantae</taxon>
        <taxon>Streptophyta</taxon>
        <taxon>Embryophyta</taxon>
        <taxon>Tracheophyta</taxon>
        <taxon>Spermatophyta</taxon>
        <taxon>Magnoliopsida</taxon>
        <taxon>eudicotyledons</taxon>
        <taxon>Gunneridae</taxon>
        <taxon>Pentapetalae</taxon>
        <taxon>rosids</taxon>
        <taxon>malvids</taxon>
        <taxon>Brassicales</taxon>
        <taxon>Brassicaceae</taxon>
        <taxon>Brassiceae</taxon>
        <taxon>Raphanus</taxon>
    </lineage>
</organism>
<evidence type="ECO:0000256" key="1">
    <source>
        <dbReference type="ARBA" id="ARBA00000677"/>
    </source>
</evidence>
<comment type="similarity">
    <text evidence="3">Belongs to the peptidase S26B family.</text>
</comment>
<evidence type="ECO:0000256" key="2">
    <source>
        <dbReference type="ARBA" id="ARBA00004648"/>
    </source>
</evidence>
<dbReference type="GO" id="GO:0005787">
    <property type="term" value="C:signal peptidase complex"/>
    <property type="evidence" value="ECO:0007669"/>
    <property type="project" value="TreeGrafter"/>
</dbReference>
<keyword evidence="11" id="KW-1133">Transmembrane helix</keyword>
<accession>A0A6J0NWG7</accession>
<dbReference type="AlphaFoldDB" id="A0A6J0NWG7"/>
<evidence type="ECO:0000256" key="8">
    <source>
        <dbReference type="ARBA" id="ARBA00022692"/>
    </source>
</evidence>
<proteinExistence type="inferred from homology"/>
<dbReference type="PRINTS" id="PR00728">
    <property type="entry name" value="SIGNALPTASE"/>
</dbReference>
<evidence type="ECO:0000256" key="9">
    <source>
        <dbReference type="ARBA" id="ARBA00022801"/>
    </source>
</evidence>
<dbReference type="OrthoDB" id="10257561at2759"/>
<dbReference type="NCBIfam" id="TIGR02228">
    <property type="entry name" value="sigpep_I_arch"/>
    <property type="match status" value="1"/>
</dbReference>
<dbReference type="InterPro" id="IPR019533">
    <property type="entry name" value="Peptidase_S26"/>
</dbReference>
<dbReference type="EC" id="3.4.21.89" evidence="4"/>
<evidence type="ECO:0000256" key="5">
    <source>
        <dbReference type="ARBA" id="ARBA00019685"/>
    </source>
</evidence>
<evidence type="ECO:0000313" key="16">
    <source>
        <dbReference type="RefSeq" id="XP_018488511.2"/>
    </source>
</evidence>
<dbReference type="FunFam" id="2.10.109.10:FF:000003">
    <property type="entry name" value="Signal peptidase complex catalytic subunit SEC11"/>
    <property type="match status" value="1"/>
</dbReference>
<dbReference type="GO" id="GO:0006465">
    <property type="term" value="P:signal peptide processing"/>
    <property type="evidence" value="ECO:0007669"/>
    <property type="project" value="InterPro"/>
</dbReference>
<evidence type="ECO:0000256" key="13">
    <source>
        <dbReference type="ARBA" id="ARBA00045533"/>
    </source>
</evidence>
<keyword evidence="12" id="KW-0472">Membrane</keyword>
<protein>
    <recommendedName>
        <fullName evidence="5">Signal peptidase complex catalytic subunit SEC11</fullName>
        <ecNumber evidence="4">3.4.21.89</ecNumber>
    </recommendedName>
    <alternativeName>
        <fullName evidence="6">Signal peptidase complex catalytic subunit sec11</fullName>
    </alternativeName>
</protein>
<evidence type="ECO:0000256" key="6">
    <source>
        <dbReference type="ARBA" id="ARBA00021755"/>
    </source>
</evidence>
<comment type="function">
    <text evidence="13">Catalytic component of the signal peptidase complex (SPC) which catalyzes the cleavage of N-terminal signal sequences from nascent proteins as they are translocated into the lumen of the endoplasmic reticulum. Specifically cleaves N-terminal signal peptides that contain a hydrophobic alpha-helix (h-region) shorter than 18-20 amino acids.</text>
</comment>
<reference evidence="16" key="2">
    <citation type="submission" date="2025-08" db="UniProtKB">
        <authorList>
            <consortium name="RefSeq"/>
        </authorList>
    </citation>
    <scope>IDENTIFICATION</scope>
    <source>
        <tissue evidence="16">Leaf</tissue>
    </source>
</reference>
<dbReference type="Proteomes" id="UP000504610">
    <property type="component" value="Chromosome 5"/>
</dbReference>
<keyword evidence="8" id="KW-0812">Transmembrane</keyword>
<dbReference type="Pfam" id="PF00717">
    <property type="entry name" value="Peptidase_S24"/>
    <property type="match status" value="1"/>
</dbReference>
<dbReference type="InterPro" id="IPR001733">
    <property type="entry name" value="Peptidase_S26B"/>
</dbReference>
<feature type="domain" description="Peptidase S24/S26A/S26B/S26C" evidence="14">
    <location>
        <begin position="98"/>
        <end position="168"/>
    </location>
</feature>
<evidence type="ECO:0000256" key="7">
    <source>
        <dbReference type="ARBA" id="ARBA00022670"/>
    </source>
</evidence>
<dbReference type="CDD" id="cd06530">
    <property type="entry name" value="S26_SPase_I"/>
    <property type="match status" value="1"/>
</dbReference>
<keyword evidence="15" id="KW-1185">Reference proteome</keyword>
<evidence type="ECO:0000256" key="10">
    <source>
        <dbReference type="ARBA" id="ARBA00022968"/>
    </source>
</evidence>
<dbReference type="SUPFAM" id="SSF51306">
    <property type="entry name" value="LexA/Signal peptidase"/>
    <property type="match status" value="1"/>
</dbReference>
<comment type="subcellular location">
    <subcellularLocation>
        <location evidence="2">Endoplasmic reticulum membrane</location>
        <topology evidence="2">Single-pass type II membrane protein</topology>
    </subcellularLocation>
</comment>
<evidence type="ECO:0000256" key="3">
    <source>
        <dbReference type="ARBA" id="ARBA00011035"/>
    </source>
</evidence>
<dbReference type="InterPro" id="IPR015927">
    <property type="entry name" value="Peptidase_S24_S26A/B/C"/>
</dbReference>
<evidence type="ECO:0000259" key="14">
    <source>
        <dbReference type="Pfam" id="PF00717"/>
    </source>
</evidence>
<dbReference type="RefSeq" id="XP_018488511.2">
    <property type="nucleotide sequence ID" value="XM_018633009.2"/>
</dbReference>
<dbReference type="PANTHER" id="PTHR10806:SF6">
    <property type="entry name" value="SIGNAL PEPTIDASE COMPLEX CATALYTIC SUBUNIT SEC11"/>
    <property type="match status" value="1"/>
</dbReference>
<dbReference type="KEGG" id="rsz:108859151"/>
<evidence type="ECO:0000256" key="4">
    <source>
        <dbReference type="ARBA" id="ARBA00013208"/>
    </source>
</evidence>
<keyword evidence="10" id="KW-0735">Signal-anchor</keyword>
<dbReference type="GO" id="GO:0004252">
    <property type="term" value="F:serine-type endopeptidase activity"/>
    <property type="evidence" value="ECO:0007669"/>
    <property type="project" value="InterPro"/>
</dbReference>
<reference evidence="15" key="1">
    <citation type="journal article" date="2019" name="Database">
        <title>The radish genome database (RadishGD): an integrated information resource for radish genomics.</title>
        <authorList>
            <person name="Yu H.J."/>
            <person name="Baek S."/>
            <person name="Lee Y.J."/>
            <person name="Cho A."/>
            <person name="Mun J.H."/>
        </authorList>
    </citation>
    <scope>NUCLEOTIDE SEQUENCE [LARGE SCALE GENOMIC DNA]</scope>
    <source>
        <strain evidence="15">cv. WK10039</strain>
    </source>
</reference>
<dbReference type="GeneID" id="108859151"/>
<name>A0A6J0NWG7_RAPSA</name>